<protein>
    <submittedName>
        <fullName evidence="1">Uncharacterized protein</fullName>
    </submittedName>
</protein>
<comment type="caution">
    <text evidence="1">The sequence shown here is derived from an EMBL/GenBank/DDBJ whole genome shotgun (WGS) entry which is preliminary data.</text>
</comment>
<evidence type="ECO:0000313" key="2">
    <source>
        <dbReference type="Proteomes" id="UP000675554"/>
    </source>
</evidence>
<sequence length="78" mass="7410">VGSVTPGEAKDAAAAGRRRVAEAAGTTGRAGQLVSQGAAVAREKAAAVPGKAVATAGTAWTVLRARKAVAIAAGTGVT</sequence>
<dbReference type="Proteomes" id="UP000675554">
    <property type="component" value="Unassembled WGS sequence"/>
</dbReference>
<reference evidence="1" key="1">
    <citation type="submission" date="2021-04" db="EMBL/GenBank/DDBJ databases">
        <title>Sequencing of actinobacteria type strains.</title>
        <authorList>
            <person name="Nguyen G.-S."/>
            <person name="Wentzel A."/>
        </authorList>
    </citation>
    <scope>NUCLEOTIDE SEQUENCE</scope>
    <source>
        <strain evidence="1">DSM 42095</strain>
    </source>
</reference>
<feature type="non-terminal residue" evidence="1">
    <location>
        <position position="78"/>
    </location>
</feature>
<proteinExistence type="predicted"/>
<accession>A0A8T4J2Y9</accession>
<dbReference type="EMBL" id="JAGSMN010002242">
    <property type="protein sequence ID" value="MBR7679081.1"/>
    <property type="molecule type" value="Genomic_DNA"/>
</dbReference>
<dbReference type="AlphaFoldDB" id="A0A8T4J2Y9"/>
<organism evidence="1 2">
    <name type="scientific">Streptomyces daliensis</name>
    <dbReference type="NCBI Taxonomy" id="299421"/>
    <lineage>
        <taxon>Bacteria</taxon>
        <taxon>Bacillati</taxon>
        <taxon>Actinomycetota</taxon>
        <taxon>Actinomycetes</taxon>
        <taxon>Kitasatosporales</taxon>
        <taxon>Streptomycetaceae</taxon>
        <taxon>Streptomyces</taxon>
    </lineage>
</organism>
<gene>
    <name evidence="1" type="ORF">KDA82_40355</name>
</gene>
<evidence type="ECO:0000313" key="1">
    <source>
        <dbReference type="EMBL" id="MBR7679081.1"/>
    </source>
</evidence>
<keyword evidence="2" id="KW-1185">Reference proteome</keyword>
<feature type="non-terminal residue" evidence="1">
    <location>
        <position position="1"/>
    </location>
</feature>
<name>A0A8T4J2Y9_9ACTN</name>